<reference evidence="1 2" key="2">
    <citation type="journal article" date="2022" name="Mol. Ecol. Resour.">
        <title>The genomes of chicory, endive, great burdock and yacon provide insights into Asteraceae paleo-polyploidization history and plant inulin production.</title>
        <authorList>
            <person name="Fan W."/>
            <person name="Wang S."/>
            <person name="Wang H."/>
            <person name="Wang A."/>
            <person name="Jiang F."/>
            <person name="Liu H."/>
            <person name="Zhao H."/>
            <person name="Xu D."/>
            <person name="Zhang Y."/>
        </authorList>
    </citation>
    <scope>NUCLEOTIDE SEQUENCE [LARGE SCALE GENOMIC DNA]</scope>
    <source>
        <strain evidence="2">cv. Punajuju</strain>
        <tissue evidence="1">Leaves</tissue>
    </source>
</reference>
<keyword evidence="2" id="KW-1185">Reference proteome</keyword>
<dbReference type="Proteomes" id="UP001055811">
    <property type="component" value="Linkage Group LG08"/>
</dbReference>
<accession>A0ACB8ZUR7</accession>
<name>A0ACB8ZUR7_CICIN</name>
<comment type="caution">
    <text evidence="1">The sequence shown here is derived from an EMBL/GenBank/DDBJ whole genome shotgun (WGS) entry which is preliminary data.</text>
</comment>
<protein>
    <submittedName>
        <fullName evidence="1">Uncharacterized protein</fullName>
    </submittedName>
</protein>
<dbReference type="EMBL" id="CM042016">
    <property type="protein sequence ID" value="KAI3700953.1"/>
    <property type="molecule type" value="Genomic_DNA"/>
</dbReference>
<evidence type="ECO:0000313" key="2">
    <source>
        <dbReference type="Proteomes" id="UP001055811"/>
    </source>
</evidence>
<evidence type="ECO:0000313" key="1">
    <source>
        <dbReference type="EMBL" id="KAI3700953.1"/>
    </source>
</evidence>
<gene>
    <name evidence="1" type="ORF">L2E82_45594</name>
</gene>
<organism evidence="1 2">
    <name type="scientific">Cichorium intybus</name>
    <name type="common">Chicory</name>
    <dbReference type="NCBI Taxonomy" id="13427"/>
    <lineage>
        <taxon>Eukaryota</taxon>
        <taxon>Viridiplantae</taxon>
        <taxon>Streptophyta</taxon>
        <taxon>Embryophyta</taxon>
        <taxon>Tracheophyta</taxon>
        <taxon>Spermatophyta</taxon>
        <taxon>Magnoliopsida</taxon>
        <taxon>eudicotyledons</taxon>
        <taxon>Gunneridae</taxon>
        <taxon>Pentapetalae</taxon>
        <taxon>asterids</taxon>
        <taxon>campanulids</taxon>
        <taxon>Asterales</taxon>
        <taxon>Asteraceae</taxon>
        <taxon>Cichorioideae</taxon>
        <taxon>Cichorieae</taxon>
        <taxon>Cichoriinae</taxon>
        <taxon>Cichorium</taxon>
    </lineage>
</organism>
<proteinExistence type="predicted"/>
<sequence length="242" mass="26281">MEGAKGAAVPTPAAAASASTTSNHRTRPPCSPNLSPSSSNFCTKSSDFVDGSERRSSGTNLGTVPSQIEVQNAISELQRVMNEIGATKSELNDSSRALLKSLGQNRLLDAYHLLQQDASVQKLVLSISSDIMVWNAILNNDAVRDLQRSLPYTGTKEKGMGYAQELNSTSLVIKWIFAFMKLKITELIEKLEVFVFATIQSVSKTTISTSKLDDMLEEKIRSSLLLSVVLLLIVVVTRSAET</sequence>
<reference evidence="2" key="1">
    <citation type="journal article" date="2022" name="Mol. Ecol. Resour.">
        <title>The genomes of chicory, endive, great burdock and yacon provide insights into Asteraceae palaeo-polyploidization history and plant inulin production.</title>
        <authorList>
            <person name="Fan W."/>
            <person name="Wang S."/>
            <person name="Wang H."/>
            <person name="Wang A."/>
            <person name="Jiang F."/>
            <person name="Liu H."/>
            <person name="Zhao H."/>
            <person name="Xu D."/>
            <person name="Zhang Y."/>
        </authorList>
    </citation>
    <scope>NUCLEOTIDE SEQUENCE [LARGE SCALE GENOMIC DNA]</scope>
    <source>
        <strain evidence="2">cv. Punajuju</strain>
    </source>
</reference>